<dbReference type="AlphaFoldDB" id="A0A514LFX1"/>
<dbReference type="Pfam" id="PF10994">
    <property type="entry name" value="DUF2817"/>
    <property type="match status" value="1"/>
</dbReference>
<dbReference type="InterPro" id="IPR021259">
    <property type="entry name" value="DUF2817"/>
</dbReference>
<dbReference type="EMBL" id="CP035485">
    <property type="protein sequence ID" value="QDI90729.1"/>
    <property type="molecule type" value="Genomic_DNA"/>
</dbReference>
<evidence type="ECO:0000313" key="1">
    <source>
        <dbReference type="EMBL" id="QDI90729.1"/>
    </source>
</evidence>
<dbReference type="Gene3D" id="3.40.630.10">
    <property type="entry name" value="Zn peptidases"/>
    <property type="match status" value="1"/>
</dbReference>
<dbReference type="RefSeq" id="WP_142088078.1">
    <property type="nucleotide sequence ID" value="NZ_CP035485.1"/>
</dbReference>
<dbReference type="Proteomes" id="UP000319756">
    <property type="component" value="Chromosome"/>
</dbReference>
<reference evidence="2" key="1">
    <citation type="submission" date="2019-01" db="EMBL/GenBank/DDBJ databases">
        <title>Genomic analysis of Salicibibacter sp. NKC3-5.</title>
        <authorList>
            <person name="Oh Y.J."/>
        </authorList>
    </citation>
    <scope>NUCLEOTIDE SEQUENCE [LARGE SCALE GENOMIC DNA]</scope>
    <source>
        <strain evidence="2">NKC3-5</strain>
    </source>
</reference>
<accession>A0A514LFX1</accession>
<dbReference type="GO" id="GO:0016788">
    <property type="term" value="F:hydrolase activity, acting on ester bonds"/>
    <property type="evidence" value="ECO:0007669"/>
    <property type="project" value="InterPro"/>
</dbReference>
<dbReference type="GO" id="GO:0046872">
    <property type="term" value="F:metal ion binding"/>
    <property type="evidence" value="ECO:0007669"/>
    <property type="project" value="UniProtKB-KW"/>
</dbReference>
<name>A0A514LFX1_9BACI</name>
<dbReference type="OrthoDB" id="4014363at2"/>
<proteinExistence type="predicted"/>
<dbReference type="SUPFAM" id="SSF53187">
    <property type="entry name" value="Zn-dependent exopeptidases"/>
    <property type="match status" value="1"/>
</dbReference>
<dbReference type="KEGG" id="sale:EPH95_05675"/>
<dbReference type="CDD" id="cd06233">
    <property type="entry name" value="M14-like"/>
    <property type="match status" value="1"/>
</dbReference>
<protein>
    <submittedName>
        <fullName evidence="1">DUF2817 domain-containing protein</fullName>
    </submittedName>
</protein>
<keyword evidence="2" id="KW-1185">Reference proteome</keyword>
<sequence>MKGAEEYFSETYETSRANFRNRLKEVQKIWPSARLETDSIGSRDDDNTTDILAADAHYHPQTLIVITTAVHGAEGYAGAALLDFFIDHYTTQLNPNTVGLRLVHAVNPWGMRHRRRVSENNVDLNRNFIKDWSRISNDLNNKFEAERKRFVPSGSITDLKKERRKFYRKVPLRIFSQGMAGLEEAATMGQYNHPTGIFYGGETYEEPVDKFLSRMEQWTRGYQKVIHIDIHTGLGPANDLWIQVPDADPRKEKELHKSLKDSEINDVQKTDIRRIKGEDAEYIKDVFSKNSSSPYIFSCLLEFGTIGNRKVDQIKALATVVQENQWYWYGAKKGKDSARIKEDFREMFDPINRGWRQAVIKKGRRAIDLILEKEGGISLVK</sequence>
<evidence type="ECO:0000313" key="2">
    <source>
        <dbReference type="Proteomes" id="UP000319756"/>
    </source>
</evidence>
<gene>
    <name evidence="1" type="ORF">EPH95_05675</name>
</gene>
<organism evidence="1 2">
    <name type="scientific">Salicibibacter halophilus</name>
    <dbReference type="NCBI Taxonomy" id="2502791"/>
    <lineage>
        <taxon>Bacteria</taxon>
        <taxon>Bacillati</taxon>
        <taxon>Bacillota</taxon>
        <taxon>Bacilli</taxon>
        <taxon>Bacillales</taxon>
        <taxon>Bacillaceae</taxon>
        <taxon>Salicibibacter</taxon>
    </lineage>
</organism>